<evidence type="ECO:0008006" key="4">
    <source>
        <dbReference type="Google" id="ProtNLM"/>
    </source>
</evidence>
<keyword evidence="3" id="KW-1185">Reference proteome</keyword>
<organism evidence="2 3">
    <name type="scientific">Durusdinium trenchii</name>
    <dbReference type="NCBI Taxonomy" id="1381693"/>
    <lineage>
        <taxon>Eukaryota</taxon>
        <taxon>Sar</taxon>
        <taxon>Alveolata</taxon>
        <taxon>Dinophyceae</taxon>
        <taxon>Suessiales</taxon>
        <taxon>Symbiodiniaceae</taxon>
        <taxon>Durusdinium</taxon>
    </lineage>
</organism>
<name>A0ABP0SUI3_9DINO</name>
<dbReference type="InterPro" id="IPR036691">
    <property type="entry name" value="Endo/exonu/phosph_ase_sf"/>
</dbReference>
<feature type="region of interest" description="Disordered" evidence="1">
    <location>
        <begin position="401"/>
        <end position="430"/>
    </location>
</feature>
<gene>
    <name evidence="2" type="ORF">CCMP2556_LOCUS53774</name>
</gene>
<dbReference type="EMBL" id="CAXAMN010028306">
    <property type="protein sequence ID" value="CAK9116094.1"/>
    <property type="molecule type" value="Genomic_DNA"/>
</dbReference>
<dbReference type="SUPFAM" id="SSF56219">
    <property type="entry name" value="DNase I-like"/>
    <property type="match status" value="1"/>
</dbReference>
<dbReference type="Proteomes" id="UP001642484">
    <property type="component" value="Unassembled WGS sequence"/>
</dbReference>
<accession>A0ABP0SUI3</accession>
<evidence type="ECO:0000313" key="3">
    <source>
        <dbReference type="Proteomes" id="UP001642484"/>
    </source>
</evidence>
<evidence type="ECO:0000256" key="1">
    <source>
        <dbReference type="SAM" id="MobiDB-lite"/>
    </source>
</evidence>
<sequence length="430" mass="47505">MGFHDFMTCRVSSLGTLLSAEESFSLPPVSDHLPQAFRVVWETGHAVEILSWNVMARGRAGATGRAGTALEGKRLTNNGLDCDETPDSYKQRLKERVLPVLQRWLEQSGTCQRVACLQEFPVQPLLQQEFLSDLRSKIPCLQMAVGSAWEVESMDLPNACVLQLVVEAGFAQLATHTNAVVWDSSLCERPSQVPRGPEVLQLALKSTKHTFDLMSFHLPFKDSPGGARYSEGVKAATSFLRTLSRDTPRPLIAAGDFNVQVNDLEKAFGATAMATQHDSAVFRGQRLSVDACVALPGLEEPSTSLMPLVEDSGGLWRPSELELFGPEGRDAFIEKYAASQLGVSGCHTQNDRHILEYWEIVAKNLHDDPRLWRLSDTAVASLGCWPFAEQPREVARLLHGTRSQKKRKLDNPLLTAYASESEEDSTEDSQ</sequence>
<feature type="compositionally biased region" description="Acidic residues" evidence="1">
    <location>
        <begin position="420"/>
        <end position="430"/>
    </location>
</feature>
<dbReference type="Gene3D" id="3.60.10.10">
    <property type="entry name" value="Endonuclease/exonuclease/phosphatase"/>
    <property type="match status" value="1"/>
</dbReference>
<evidence type="ECO:0000313" key="2">
    <source>
        <dbReference type="EMBL" id="CAK9116094.1"/>
    </source>
</evidence>
<comment type="caution">
    <text evidence="2">The sequence shown here is derived from an EMBL/GenBank/DDBJ whole genome shotgun (WGS) entry which is preliminary data.</text>
</comment>
<proteinExistence type="predicted"/>
<protein>
    <recommendedName>
        <fullName evidence="4">Nocturnin</fullName>
    </recommendedName>
</protein>
<reference evidence="2 3" key="1">
    <citation type="submission" date="2024-02" db="EMBL/GenBank/DDBJ databases">
        <authorList>
            <person name="Chen Y."/>
            <person name="Shah S."/>
            <person name="Dougan E. K."/>
            <person name="Thang M."/>
            <person name="Chan C."/>
        </authorList>
    </citation>
    <scope>NUCLEOTIDE SEQUENCE [LARGE SCALE GENOMIC DNA]</scope>
</reference>